<sequence>MSCIGKEVVEDAAKAPIVDVVDSKDIVMKSASLKFLDMVTMSRNDTDFTATCELELKPNLQETTSIEKSRTVWCYGIALWFETVFTSRSCKETPVVPSSTPPYDPRTHRSQTIFTFQESLAMATENHAVSDSAVAVGSWGCVLQSGLGHGSALFDHHNTEIRSRGRFFIECEKRTFHNLWENVFQFLQHYRRDRHVLLNYILSGNLIKKVVMPPGAVSLDDVDIDQVSVDYVLNCVRKGEELDLSEAIRLYHDSLEYPSVASTASREEFFLVTNPESSGSAPARAPPPIPDSAPIPISTPIISAAPVMPVLSKSESFHSQEDEELSIDDIDDFEDEEEVNSIRASRRQSNDASALSLGLPLFETGITDDDLRETAYEILVAAAGASGGLIVPTKEKKKEKKSRFIKKLARSKSDSITSQSQRTPGLVGLLEIMRAQLEISEAMDIRTRQGLLNALVGKVGKRMDNLLVPLELLCCVSRTEFSDKKAYLRWQKRQLNILEEGLVNYPAVGFGESGRKANELRILLRKIEDSECLPPSAGEVQRTECLRSLREIALSLAERPARGDLTGEVCHWADGYHLNVKLYEKMLSSVFDVLDEGKLMEEVEEIIELLKSTWRILGITETMHDTCYAWVLFRQFVVTGEQALLQIVIEQLRKVPLKEQRSSQERIKLKSLHCLVKGEHGSQDLNFLQSFLLPIQRWADKKLGDYHLHFSEGPTLMAEIVNITMIIRRILLEESEEAMISAEQDQIDAYILSSVKSAFVKITHGIEARAERAHEHMLASLAEETKKLMKKDSTMFTPILSRWHQQAAAVSASLLHKLYGHKLRPFLDRTEHLTEDAVSVFPAAESLEQYVIMVIASACGEDGIDAYCKQKLTLYQVENKSGTLVLRWVNAQLGRIIGWVERAVLQEIWDPISLQQRHGSSIVEVYRIIEEV</sequence>
<dbReference type="InterPro" id="IPR055135">
    <property type="entry name" value="PRMT_dom"/>
</dbReference>
<dbReference type="Proteomes" id="UP000243459">
    <property type="component" value="Chromosome 7"/>
</dbReference>
<feature type="region of interest" description="Disordered" evidence="2">
    <location>
        <begin position="275"/>
        <end position="295"/>
    </location>
</feature>
<organism evidence="4 5">
    <name type="scientific">Asparagus officinalis</name>
    <name type="common">Garden asparagus</name>
    <dbReference type="NCBI Taxonomy" id="4686"/>
    <lineage>
        <taxon>Eukaryota</taxon>
        <taxon>Viridiplantae</taxon>
        <taxon>Streptophyta</taxon>
        <taxon>Embryophyta</taxon>
        <taxon>Tracheophyta</taxon>
        <taxon>Spermatophyta</taxon>
        <taxon>Magnoliopsida</taxon>
        <taxon>Liliopsida</taxon>
        <taxon>Asparagales</taxon>
        <taxon>Asparagaceae</taxon>
        <taxon>Asparagoideae</taxon>
        <taxon>Asparagus</taxon>
    </lineage>
</organism>
<accession>A0A5P1EHS9</accession>
<dbReference type="OMA" id="TIHHTCY"/>
<dbReference type="Gramene" id="ONK63620">
    <property type="protein sequence ID" value="ONK63620"/>
    <property type="gene ID" value="A4U43_C07F17160"/>
</dbReference>
<evidence type="ECO:0000256" key="1">
    <source>
        <dbReference type="ARBA" id="ARBA00022691"/>
    </source>
</evidence>
<dbReference type="Pfam" id="PF22528">
    <property type="entry name" value="PRMT_C"/>
    <property type="match status" value="1"/>
</dbReference>
<proteinExistence type="predicted"/>
<feature type="compositionally biased region" description="Acidic residues" evidence="2">
    <location>
        <begin position="321"/>
        <end position="339"/>
    </location>
</feature>
<dbReference type="AlphaFoldDB" id="A0A5P1EHS9"/>
<dbReference type="Gene3D" id="2.70.160.11">
    <property type="entry name" value="Hnrnp arginine n-methyltransferase1"/>
    <property type="match status" value="1"/>
</dbReference>
<keyword evidence="1" id="KW-0949">S-adenosyl-L-methionine</keyword>
<evidence type="ECO:0000313" key="5">
    <source>
        <dbReference type="Proteomes" id="UP000243459"/>
    </source>
</evidence>
<gene>
    <name evidence="4" type="ORF">A4U43_C07F17160</name>
</gene>
<dbReference type="EMBL" id="CM007387">
    <property type="protein sequence ID" value="ONK63620.1"/>
    <property type="molecule type" value="Genomic_DNA"/>
</dbReference>
<keyword evidence="5" id="KW-1185">Reference proteome</keyword>
<dbReference type="Pfam" id="PF25761">
    <property type="entry name" value="TPR_PATROL1"/>
    <property type="match status" value="1"/>
</dbReference>
<dbReference type="PANTHER" id="PTHR31280">
    <property type="entry name" value="PROTEIN UNC-13 HOMOLOG"/>
    <property type="match status" value="1"/>
</dbReference>
<protein>
    <recommendedName>
        <fullName evidence="3">MHD1 domain-containing protein</fullName>
    </recommendedName>
</protein>
<dbReference type="InterPro" id="IPR057984">
    <property type="entry name" value="PATROL1_C"/>
</dbReference>
<feature type="domain" description="MHD1" evidence="3">
    <location>
        <begin position="838"/>
        <end position="932"/>
    </location>
</feature>
<dbReference type="InterPro" id="IPR014770">
    <property type="entry name" value="Munc13_1"/>
</dbReference>
<dbReference type="PANTHER" id="PTHR31280:SF2">
    <property type="entry name" value="PROTEIN UNC-13 HOMOLOG"/>
    <property type="match status" value="1"/>
</dbReference>
<evidence type="ECO:0000256" key="2">
    <source>
        <dbReference type="SAM" id="MobiDB-lite"/>
    </source>
</evidence>
<evidence type="ECO:0000259" key="3">
    <source>
        <dbReference type="PROSITE" id="PS51258"/>
    </source>
</evidence>
<dbReference type="InterPro" id="IPR008528">
    <property type="entry name" value="unc-13_homologue"/>
</dbReference>
<feature type="region of interest" description="Disordered" evidence="2">
    <location>
        <begin position="313"/>
        <end position="347"/>
    </location>
</feature>
<feature type="compositionally biased region" description="Pro residues" evidence="2">
    <location>
        <begin position="284"/>
        <end position="293"/>
    </location>
</feature>
<evidence type="ECO:0000313" key="4">
    <source>
        <dbReference type="EMBL" id="ONK63620.1"/>
    </source>
</evidence>
<dbReference type="PROSITE" id="PS51258">
    <property type="entry name" value="MHD1"/>
    <property type="match status" value="1"/>
</dbReference>
<name>A0A5P1EHS9_ASPOF</name>
<reference evidence="5" key="1">
    <citation type="journal article" date="2017" name="Nat. Commun.">
        <title>The asparagus genome sheds light on the origin and evolution of a young Y chromosome.</title>
        <authorList>
            <person name="Harkess A."/>
            <person name="Zhou J."/>
            <person name="Xu C."/>
            <person name="Bowers J.E."/>
            <person name="Van der Hulst R."/>
            <person name="Ayyampalayam S."/>
            <person name="Mercati F."/>
            <person name="Riccardi P."/>
            <person name="McKain M.R."/>
            <person name="Kakrana A."/>
            <person name="Tang H."/>
            <person name="Ray J."/>
            <person name="Groenendijk J."/>
            <person name="Arikit S."/>
            <person name="Mathioni S.M."/>
            <person name="Nakano M."/>
            <person name="Shan H."/>
            <person name="Telgmann-Rauber A."/>
            <person name="Kanno A."/>
            <person name="Yue Z."/>
            <person name="Chen H."/>
            <person name="Li W."/>
            <person name="Chen Y."/>
            <person name="Xu X."/>
            <person name="Zhang Y."/>
            <person name="Luo S."/>
            <person name="Chen H."/>
            <person name="Gao J."/>
            <person name="Mao Z."/>
            <person name="Pires J.C."/>
            <person name="Luo M."/>
            <person name="Kudrna D."/>
            <person name="Wing R.A."/>
            <person name="Meyers B.C."/>
            <person name="Yi K."/>
            <person name="Kong H."/>
            <person name="Lavrijsen P."/>
            <person name="Sunseri F."/>
            <person name="Falavigna A."/>
            <person name="Ye Y."/>
            <person name="Leebens-Mack J.H."/>
            <person name="Chen G."/>
        </authorList>
    </citation>
    <scope>NUCLEOTIDE SEQUENCE [LARGE SCALE GENOMIC DNA]</scope>
    <source>
        <strain evidence="5">cv. DH0086</strain>
    </source>
</reference>